<feature type="transmembrane region" description="Helical" evidence="8">
    <location>
        <begin position="133"/>
        <end position="151"/>
    </location>
</feature>
<feature type="transmembrane region" description="Helical" evidence="8">
    <location>
        <begin position="163"/>
        <end position="182"/>
    </location>
</feature>
<evidence type="ECO:0000256" key="1">
    <source>
        <dbReference type="ARBA" id="ARBA00001946"/>
    </source>
</evidence>
<keyword evidence="6 8" id="KW-1133">Transmembrane helix</keyword>
<comment type="similarity">
    <text evidence="3">Belongs to the UbiA prenyltransferase family.</text>
</comment>
<reference evidence="9" key="1">
    <citation type="submission" date="2019-08" db="EMBL/GenBank/DDBJ databases">
        <authorList>
            <person name="Kucharzyk K."/>
            <person name="Murdoch R.W."/>
            <person name="Higgins S."/>
            <person name="Loffler F."/>
        </authorList>
    </citation>
    <scope>NUCLEOTIDE SEQUENCE</scope>
</reference>
<dbReference type="EMBL" id="VSSQ01029299">
    <property type="protein sequence ID" value="MPM79374.1"/>
    <property type="molecule type" value="Genomic_DNA"/>
</dbReference>
<feature type="transmembrane region" description="Helical" evidence="8">
    <location>
        <begin position="105"/>
        <end position="127"/>
    </location>
</feature>
<dbReference type="GO" id="GO:0006744">
    <property type="term" value="P:ubiquinone biosynthetic process"/>
    <property type="evidence" value="ECO:0007669"/>
    <property type="project" value="TreeGrafter"/>
</dbReference>
<feature type="transmembrane region" description="Helical" evidence="8">
    <location>
        <begin position="6"/>
        <end position="29"/>
    </location>
</feature>
<feature type="transmembrane region" description="Helical" evidence="8">
    <location>
        <begin position="62"/>
        <end position="84"/>
    </location>
</feature>
<evidence type="ECO:0000256" key="8">
    <source>
        <dbReference type="SAM" id="Phobius"/>
    </source>
</evidence>
<name>A0A645CR55_9ZZZZ</name>
<evidence type="ECO:0000256" key="4">
    <source>
        <dbReference type="ARBA" id="ARBA00022679"/>
    </source>
</evidence>
<proteinExistence type="inferred from homology"/>
<feature type="transmembrane region" description="Helical" evidence="8">
    <location>
        <begin position="36"/>
        <end position="56"/>
    </location>
</feature>
<evidence type="ECO:0000313" key="9">
    <source>
        <dbReference type="EMBL" id="MPM79374.1"/>
    </source>
</evidence>
<keyword evidence="5 8" id="KW-0812">Transmembrane</keyword>
<dbReference type="GO" id="GO:0005886">
    <property type="term" value="C:plasma membrane"/>
    <property type="evidence" value="ECO:0007669"/>
    <property type="project" value="TreeGrafter"/>
</dbReference>
<gene>
    <name evidence="9" type="primary">ubiA_11</name>
    <name evidence="9" type="ORF">SDC9_126407</name>
</gene>
<organism evidence="9">
    <name type="scientific">bioreactor metagenome</name>
    <dbReference type="NCBI Taxonomy" id="1076179"/>
    <lineage>
        <taxon>unclassified sequences</taxon>
        <taxon>metagenomes</taxon>
        <taxon>ecological metagenomes</taxon>
    </lineage>
</organism>
<dbReference type="Gene3D" id="1.20.120.1780">
    <property type="entry name" value="UbiA prenyltransferase"/>
    <property type="match status" value="1"/>
</dbReference>
<dbReference type="InterPro" id="IPR044878">
    <property type="entry name" value="UbiA_sf"/>
</dbReference>
<dbReference type="InterPro" id="IPR039653">
    <property type="entry name" value="Prenyltransferase"/>
</dbReference>
<comment type="cofactor">
    <cofactor evidence="1">
        <name>Mg(2+)</name>
        <dbReference type="ChEBI" id="CHEBI:18420"/>
    </cofactor>
</comment>
<evidence type="ECO:0000256" key="3">
    <source>
        <dbReference type="ARBA" id="ARBA00005985"/>
    </source>
</evidence>
<comment type="caution">
    <text evidence="9">The sequence shown here is derived from an EMBL/GenBank/DDBJ whole genome shotgun (WGS) entry which is preliminary data.</text>
</comment>
<keyword evidence="4 9" id="KW-0808">Transferase</keyword>
<dbReference type="Pfam" id="PF01040">
    <property type="entry name" value="UbiA"/>
    <property type="match status" value="1"/>
</dbReference>
<keyword evidence="7 8" id="KW-0472">Membrane</keyword>
<evidence type="ECO:0000256" key="5">
    <source>
        <dbReference type="ARBA" id="ARBA00022692"/>
    </source>
</evidence>
<dbReference type="AlphaFoldDB" id="A0A645CR55"/>
<comment type="subcellular location">
    <subcellularLocation>
        <location evidence="2">Membrane</location>
        <topology evidence="2">Multi-pass membrane protein</topology>
    </subcellularLocation>
</comment>
<evidence type="ECO:0000256" key="6">
    <source>
        <dbReference type="ARBA" id="ARBA00022989"/>
    </source>
</evidence>
<sequence>MFSISALWINPLCFYLSFPALGVLLGYSYMKRFTALCHYVLGLALAIAPAGAYIAFAGRADLSIIVLSLIVLFWSANFDIIYSLADEEYDRENGLKSIPATFGRVGALILSAIGHLIVVPLLVLFGLLIDAGALYIIGASIFTALLVYQHAIIKKDDISRVNAAFFTANGYASVLFAIFSIADILF</sequence>
<dbReference type="InterPro" id="IPR000537">
    <property type="entry name" value="UbiA_prenyltransferase"/>
</dbReference>
<accession>A0A645CR55</accession>
<dbReference type="FunFam" id="1.20.120.1780:FF:000001">
    <property type="entry name" value="4-hydroxybenzoate octaprenyltransferase"/>
    <property type="match status" value="1"/>
</dbReference>
<protein>
    <submittedName>
        <fullName evidence="9">4-hydroxybenzoate octaprenyltransferase</fullName>
        <ecNumber evidence="9">2.5.1.-</ecNumber>
    </submittedName>
</protein>
<dbReference type="PANTHER" id="PTHR11048">
    <property type="entry name" value="PRENYLTRANSFERASES"/>
    <property type="match status" value="1"/>
</dbReference>
<evidence type="ECO:0000256" key="7">
    <source>
        <dbReference type="ARBA" id="ARBA00023136"/>
    </source>
</evidence>
<dbReference type="PANTHER" id="PTHR11048:SF28">
    <property type="entry name" value="4-HYDROXYBENZOATE POLYPRENYLTRANSFERASE, MITOCHONDRIAL"/>
    <property type="match status" value="1"/>
</dbReference>
<dbReference type="Gene3D" id="1.10.357.140">
    <property type="entry name" value="UbiA prenyltransferase"/>
    <property type="match status" value="1"/>
</dbReference>
<dbReference type="EC" id="2.5.1.-" evidence="9"/>
<evidence type="ECO:0000256" key="2">
    <source>
        <dbReference type="ARBA" id="ARBA00004141"/>
    </source>
</evidence>
<dbReference type="CDD" id="cd13959">
    <property type="entry name" value="PT_UbiA_COQ2"/>
    <property type="match status" value="1"/>
</dbReference>
<dbReference type="GO" id="GO:0016765">
    <property type="term" value="F:transferase activity, transferring alkyl or aryl (other than methyl) groups"/>
    <property type="evidence" value="ECO:0007669"/>
    <property type="project" value="InterPro"/>
</dbReference>